<dbReference type="SUPFAM" id="SSF51395">
    <property type="entry name" value="FMN-linked oxidoreductases"/>
    <property type="match status" value="1"/>
</dbReference>
<gene>
    <name evidence="4" type="ORF">CHR53_04390</name>
</gene>
<evidence type="ECO:0000313" key="5">
    <source>
        <dbReference type="Proteomes" id="UP000282892"/>
    </source>
</evidence>
<dbReference type="PANTHER" id="PTHR43656:SF2">
    <property type="entry name" value="BINDING OXIDOREDUCTASE, PUTATIVE (AFU_ORTHOLOGUE AFUA_2G08260)-RELATED"/>
    <property type="match status" value="1"/>
</dbReference>
<dbReference type="KEGG" id="nmk:CHR53_04390"/>
<evidence type="ECO:0000313" key="4">
    <source>
        <dbReference type="EMBL" id="AZU60565.1"/>
    </source>
</evidence>
<dbReference type="PANTHER" id="PTHR43656">
    <property type="entry name" value="BINDING OXIDOREDUCTASE, PUTATIVE (AFU_ORTHOLOGUE AFUA_2G08260)-RELATED"/>
    <property type="match status" value="1"/>
</dbReference>
<proteinExistence type="predicted"/>
<dbReference type="InterPro" id="IPR051799">
    <property type="entry name" value="NADH_flavin_oxidoreductase"/>
</dbReference>
<reference evidence="4 5" key="1">
    <citation type="submission" date="2017-07" db="EMBL/GenBank/DDBJ databases">
        <title>The complete genome sequence of Bacillus mesonae strain H20-5, an efficient strain improving plant abiotic stress resistance.</title>
        <authorList>
            <person name="Kim S.Y."/>
            <person name="Song H."/>
            <person name="Sang M.K."/>
            <person name="Weon H.-Y."/>
            <person name="Song J."/>
        </authorList>
    </citation>
    <scope>NUCLEOTIDE SEQUENCE [LARGE SCALE GENOMIC DNA]</scope>
    <source>
        <strain evidence="4 5">H20-5</strain>
    </source>
</reference>
<keyword evidence="1" id="KW-0285">Flavoprotein</keyword>
<dbReference type="InterPro" id="IPR001155">
    <property type="entry name" value="OxRdtase_FMN_N"/>
</dbReference>
<dbReference type="GO" id="GO:0016491">
    <property type="term" value="F:oxidoreductase activity"/>
    <property type="evidence" value="ECO:0007669"/>
    <property type="project" value="UniProtKB-KW"/>
</dbReference>
<protein>
    <submittedName>
        <fullName evidence="4">NADH-dependent flavin oxidoreductase</fullName>
    </submittedName>
</protein>
<dbReference type="OrthoDB" id="9772736at2"/>
<dbReference type="EMBL" id="CP022572">
    <property type="protein sequence ID" value="AZU60565.1"/>
    <property type="molecule type" value="Genomic_DNA"/>
</dbReference>
<keyword evidence="2" id="KW-0560">Oxidoreductase</keyword>
<feature type="domain" description="NADH:flavin oxidoreductase/NADH oxidase N-terminal" evidence="3">
    <location>
        <begin position="7"/>
        <end position="337"/>
    </location>
</feature>
<sequence>MNSKYQSLFEEFTFKNNAQLKNRMVMAPMTNFSSHPDGTVSDSEVDYYVRRSKGVGMVVTACTYVTPNGKGFLGEFGGDHDGMIPSLKRLASSIKEQGAKAVLQIFHGGRECPPELVPNGETVSASAVASEGSENTPRALTESEVNDIIKAFGETTLRAIKAGFDGVEIHGANGYLIQQFFSPHSNRREDRFGGSLQKRLTFPLAIVDEVQKVVRTSAKEPFIVGYRFSPEEQSTPGITMTDTLELVDALSDKELDYLHVSLMDFWSAPRRGVENTKLRIEYLLEKINGRVPLIGVGSIHTADEAINALNTGVEMVALGRELIMEPDWVQKVLDGKESEIVTTLSKKDKDQLVIPDPLWQAIIHTPGWFPVVD</sequence>
<dbReference type="Gene3D" id="3.20.20.70">
    <property type="entry name" value="Aldolase class I"/>
    <property type="match status" value="1"/>
</dbReference>
<evidence type="ECO:0000259" key="3">
    <source>
        <dbReference type="Pfam" id="PF00724"/>
    </source>
</evidence>
<dbReference type="Pfam" id="PF00724">
    <property type="entry name" value="Oxidored_FMN"/>
    <property type="match status" value="1"/>
</dbReference>
<dbReference type="RefSeq" id="WP_127485249.1">
    <property type="nucleotide sequence ID" value="NZ_CP022572.1"/>
</dbReference>
<dbReference type="CDD" id="cd04735">
    <property type="entry name" value="OYE_like_4_FMN"/>
    <property type="match status" value="1"/>
</dbReference>
<dbReference type="Proteomes" id="UP000282892">
    <property type="component" value="Chromosome"/>
</dbReference>
<evidence type="ECO:0000256" key="2">
    <source>
        <dbReference type="ARBA" id="ARBA00023002"/>
    </source>
</evidence>
<name>A0A3T0HTY4_9BACI</name>
<dbReference type="GO" id="GO:0010181">
    <property type="term" value="F:FMN binding"/>
    <property type="evidence" value="ECO:0007669"/>
    <property type="project" value="InterPro"/>
</dbReference>
<dbReference type="AlphaFoldDB" id="A0A3T0HTY4"/>
<evidence type="ECO:0000256" key="1">
    <source>
        <dbReference type="ARBA" id="ARBA00022630"/>
    </source>
</evidence>
<dbReference type="InterPro" id="IPR013785">
    <property type="entry name" value="Aldolase_TIM"/>
</dbReference>
<organism evidence="4 5">
    <name type="scientific">Neobacillus mesonae</name>
    <dbReference type="NCBI Taxonomy" id="1193713"/>
    <lineage>
        <taxon>Bacteria</taxon>
        <taxon>Bacillati</taxon>
        <taxon>Bacillota</taxon>
        <taxon>Bacilli</taxon>
        <taxon>Bacillales</taxon>
        <taxon>Bacillaceae</taxon>
        <taxon>Neobacillus</taxon>
    </lineage>
</organism>
<keyword evidence="5" id="KW-1185">Reference proteome</keyword>
<accession>A0A3T0HTY4</accession>